<evidence type="ECO:0000259" key="1">
    <source>
        <dbReference type="SMART" id="SM00055"/>
    </source>
</evidence>
<dbReference type="Ensembl" id="ENSGAGT00000004772.1">
    <property type="protein sequence ID" value="ENSGAGP00000004086.1"/>
    <property type="gene ID" value="ENSGAGG00000003361.1"/>
</dbReference>
<name>A0A452GQW4_9SAUR</name>
<organism evidence="2 3">
    <name type="scientific">Gopherus agassizii</name>
    <name type="common">Agassiz's desert tortoise</name>
    <dbReference type="NCBI Taxonomy" id="38772"/>
    <lineage>
        <taxon>Eukaryota</taxon>
        <taxon>Metazoa</taxon>
        <taxon>Chordata</taxon>
        <taxon>Craniata</taxon>
        <taxon>Vertebrata</taxon>
        <taxon>Euteleostomi</taxon>
        <taxon>Archelosauria</taxon>
        <taxon>Testudinata</taxon>
        <taxon>Testudines</taxon>
        <taxon>Cryptodira</taxon>
        <taxon>Durocryptodira</taxon>
        <taxon>Testudinoidea</taxon>
        <taxon>Testudinidae</taxon>
        <taxon>Gopherus</taxon>
    </lineage>
</organism>
<dbReference type="Proteomes" id="UP000291020">
    <property type="component" value="Unassembled WGS sequence"/>
</dbReference>
<sequence>MGFGTELCGPQAHSALLQLQDSELRLLELMKKWMVQRVKSDREYAALLHNAFCQLEKQECFGQMLGVAASVRHERDWGQPR</sequence>
<dbReference type="STRING" id="38772.ENSGAGP00000004086"/>
<evidence type="ECO:0000313" key="2">
    <source>
        <dbReference type="Ensembl" id="ENSGAGP00000004086.1"/>
    </source>
</evidence>
<dbReference type="Gene3D" id="1.20.1270.60">
    <property type="entry name" value="Arfaptin homology (AH) domain/BAR domain"/>
    <property type="match status" value="1"/>
</dbReference>
<keyword evidence="3" id="KW-1185">Reference proteome</keyword>
<dbReference type="AlphaFoldDB" id="A0A452GQW4"/>
<dbReference type="SMART" id="SM00055">
    <property type="entry name" value="FCH"/>
    <property type="match status" value="1"/>
</dbReference>
<accession>A0A452GQW4</accession>
<reference evidence="2" key="2">
    <citation type="submission" date="2025-08" db="UniProtKB">
        <authorList>
            <consortium name="Ensembl"/>
        </authorList>
    </citation>
    <scope>IDENTIFICATION</scope>
</reference>
<dbReference type="InterPro" id="IPR027267">
    <property type="entry name" value="AH/BAR_dom_sf"/>
</dbReference>
<dbReference type="InterPro" id="IPR001060">
    <property type="entry name" value="FCH_dom"/>
</dbReference>
<feature type="domain" description="FCH" evidence="1">
    <location>
        <begin position="1"/>
        <end position="77"/>
    </location>
</feature>
<protein>
    <recommendedName>
        <fullName evidence="1">FCH domain-containing protein</fullName>
    </recommendedName>
</protein>
<proteinExistence type="predicted"/>
<reference evidence="2" key="3">
    <citation type="submission" date="2025-09" db="UniProtKB">
        <authorList>
            <consortium name="Ensembl"/>
        </authorList>
    </citation>
    <scope>IDENTIFICATION</scope>
</reference>
<dbReference type="SUPFAM" id="SSF103657">
    <property type="entry name" value="BAR/IMD domain-like"/>
    <property type="match status" value="1"/>
</dbReference>
<reference evidence="3" key="1">
    <citation type="journal article" date="2017" name="PLoS ONE">
        <title>The Agassiz's desert tortoise genome provides a resource for the conservation of a threatened species.</title>
        <authorList>
            <person name="Tollis M."/>
            <person name="DeNardo D.F."/>
            <person name="Cornelius J.A."/>
            <person name="Dolby G.A."/>
            <person name="Edwards T."/>
            <person name="Henen B.T."/>
            <person name="Karl A.E."/>
            <person name="Murphy R.W."/>
            <person name="Kusumi K."/>
        </authorList>
    </citation>
    <scope>NUCLEOTIDE SEQUENCE [LARGE SCALE GENOMIC DNA]</scope>
</reference>
<evidence type="ECO:0000313" key="3">
    <source>
        <dbReference type="Proteomes" id="UP000291020"/>
    </source>
</evidence>